<dbReference type="PANTHER" id="PTHR30238">
    <property type="entry name" value="MEMBRANE BOUND PREDICTED REDOX MODULATOR"/>
    <property type="match status" value="1"/>
</dbReference>
<proteinExistence type="inferred from homology"/>
<dbReference type="AlphaFoldDB" id="A0A455T1H9"/>
<feature type="compositionally biased region" description="Low complexity" evidence="6">
    <location>
        <begin position="242"/>
        <end position="255"/>
    </location>
</feature>
<feature type="compositionally biased region" description="Polar residues" evidence="6">
    <location>
        <begin position="256"/>
        <end position="267"/>
    </location>
</feature>
<protein>
    <submittedName>
        <fullName evidence="8">Membrane protein</fullName>
    </submittedName>
</protein>
<feature type="region of interest" description="Disordered" evidence="6">
    <location>
        <begin position="242"/>
        <end position="281"/>
    </location>
</feature>
<name>A0A455T1H9_9CHLR</name>
<organism evidence="8">
    <name type="scientific">Thermogemmatispora argillosa</name>
    <dbReference type="NCBI Taxonomy" id="2045280"/>
    <lineage>
        <taxon>Bacteria</taxon>
        <taxon>Bacillati</taxon>
        <taxon>Chloroflexota</taxon>
        <taxon>Ktedonobacteria</taxon>
        <taxon>Thermogemmatisporales</taxon>
        <taxon>Thermogemmatisporaceae</taxon>
        <taxon>Thermogemmatispora</taxon>
    </lineage>
</organism>
<evidence type="ECO:0000313" key="8">
    <source>
        <dbReference type="EMBL" id="BBH94387.1"/>
    </source>
</evidence>
<dbReference type="Pfam" id="PF03741">
    <property type="entry name" value="TerC"/>
    <property type="match status" value="1"/>
</dbReference>
<accession>A0A455T1H9</accession>
<feature type="transmembrane region" description="Helical" evidence="7">
    <location>
        <begin position="153"/>
        <end position="174"/>
    </location>
</feature>
<dbReference type="NCBIfam" id="TIGR03717">
    <property type="entry name" value="R_switched_YjbE"/>
    <property type="match status" value="1"/>
</dbReference>
<dbReference type="InterPro" id="IPR022301">
    <property type="entry name" value="Integral_membrane_YjbE"/>
</dbReference>
<evidence type="ECO:0000256" key="5">
    <source>
        <dbReference type="ARBA" id="ARBA00023136"/>
    </source>
</evidence>
<feature type="transmembrane region" description="Helical" evidence="7">
    <location>
        <begin position="213"/>
        <end position="235"/>
    </location>
</feature>
<dbReference type="PANTHER" id="PTHR30238:SF4">
    <property type="entry name" value="SLL1022 PROTEIN"/>
    <property type="match status" value="1"/>
</dbReference>
<dbReference type="InterPro" id="IPR005496">
    <property type="entry name" value="Integral_membrane_TerC"/>
</dbReference>
<gene>
    <name evidence="8" type="ORF">KTA_25860</name>
</gene>
<comment type="similarity">
    <text evidence="2">Belongs to the TerC family.</text>
</comment>
<evidence type="ECO:0000256" key="1">
    <source>
        <dbReference type="ARBA" id="ARBA00004141"/>
    </source>
</evidence>
<keyword evidence="3 7" id="KW-0812">Transmembrane</keyword>
<evidence type="ECO:0000256" key="2">
    <source>
        <dbReference type="ARBA" id="ARBA00007511"/>
    </source>
</evidence>
<feature type="transmembrane region" description="Helical" evidence="7">
    <location>
        <begin position="68"/>
        <end position="86"/>
    </location>
</feature>
<evidence type="ECO:0000256" key="3">
    <source>
        <dbReference type="ARBA" id="ARBA00022692"/>
    </source>
</evidence>
<evidence type="ECO:0000256" key="7">
    <source>
        <dbReference type="SAM" id="Phobius"/>
    </source>
</evidence>
<dbReference type="GO" id="GO:0016020">
    <property type="term" value="C:membrane"/>
    <property type="evidence" value="ECO:0007669"/>
    <property type="project" value="UniProtKB-SubCell"/>
</dbReference>
<dbReference type="EMBL" id="AP019377">
    <property type="protein sequence ID" value="BBH94387.1"/>
    <property type="molecule type" value="Genomic_DNA"/>
</dbReference>
<sequence>MLELLGSIGGIVLIDLVLSGDNALVIGAAAARLPRRERWLAILVGGGGAVVLRILFAIAATLLLTVPLLQAVGGAVLLYIAIHLLVERINHSAAEARSGSAHGSAQAQQAQAGATAGEGTHSLWQALLTIIIADATMSLDNVIAVGALAHGNLLLLTAGILLSLLILLFGSALVAELIGRLPWLLDLAALVLGWTAGHMILGDLRLGPFLKQVWWSEYAIYAVCLGLVLAVDIVLRLRSRRSPSTSPTHSSPSATQAGSQPTVTGASRDQALPQRGTNERS</sequence>
<keyword evidence="5 7" id="KW-0472">Membrane</keyword>
<feature type="transmembrane region" description="Helical" evidence="7">
    <location>
        <begin position="39"/>
        <end position="62"/>
    </location>
</feature>
<feature type="transmembrane region" description="Helical" evidence="7">
    <location>
        <begin position="6"/>
        <end position="27"/>
    </location>
</feature>
<reference evidence="8" key="1">
    <citation type="submission" date="2018-12" db="EMBL/GenBank/DDBJ databases">
        <title>Novel natural products biosynthetic potential of the class Ktedonobacteria.</title>
        <authorList>
            <person name="Zheng Y."/>
            <person name="Saitou A."/>
            <person name="Wang C.M."/>
            <person name="Toyoda A."/>
            <person name="Minakuchi Y."/>
            <person name="Sekiguchi Y."/>
            <person name="Ueda K."/>
            <person name="Takano H."/>
            <person name="Sakai Y."/>
            <person name="Yokota A."/>
            <person name="Yabe S."/>
        </authorList>
    </citation>
    <scope>NUCLEOTIDE SEQUENCE</scope>
    <source>
        <strain evidence="8">A3-2</strain>
    </source>
</reference>
<evidence type="ECO:0000256" key="4">
    <source>
        <dbReference type="ARBA" id="ARBA00022989"/>
    </source>
</evidence>
<keyword evidence="4 7" id="KW-1133">Transmembrane helix</keyword>
<comment type="subcellular location">
    <subcellularLocation>
        <location evidence="1">Membrane</location>
        <topology evidence="1">Multi-pass membrane protein</topology>
    </subcellularLocation>
</comment>
<evidence type="ECO:0000256" key="6">
    <source>
        <dbReference type="SAM" id="MobiDB-lite"/>
    </source>
</evidence>